<comment type="caution">
    <text evidence="1">The sequence shown here is derived from an EMBL/GenBank/DDBJ whole genome shotgun (WGS) entry which is preliminary data.</text>
</comment>
<gene>
    <name evidence="1" type="ORF">D6858_13430</name>
</gene>
<evidence type="ECO:0000313" key="1">
    <source>
        <dbReference type="EMBL" id="RJX65970.1"/>
    </source>
</evidence>
<proteinExistence type="predicted"/>
<accession>A0A419QYR5</accession>
<protein>
    <submittedName>
        <fullName evidence="1">Uncharacterized protein</fullName>
    </submittedName>
</protein>
<sequence>MPTGWVYEFSIHYRCTLVWHEGMVSGSVIIWRDRRRLFYNIALYNNNIYRGSPCRSHYYSARTAQIPRIKDIQKEYLVCYFQSIYYFRKNYR</sequence>
<name>A0A419QYR5_9SPHN</name>
<evidence type="ECO:0000313" key="2">
    <source>
        <dbReference type="Proteomes" id="UP000284322"/>
    </source>
</evidence>
<dbReference type="Proteomes" id="UP000284322">
    <property type="component" value="Unassembled WGS sequence"/>
</dbReference>
<keyword evidence="2" id="KW-1185">Reference proteome</keyword>
<dbReference type="EMBL" id="RAHJ01000021">
    <property type="protein sequence ID" value="RJX65970.1"/>
    <property type="molecule type" value="Genomic_DNA"/>
</dbReference>
<dbReference type="AlphaFoldDB" id="A0A419QYR5"/>
<organism evidence="1 2">
    <name type="scientific">Tsuneonella suprasediminis</name>
    <dbReference type="NCBI Taxonomy" id="2306996"/>
    <lineage>
        <taxon>Bacteria</taxon>
        <taxon>Pseudomonadati</taxon>
        <taxon>Pseudomonadota</taxon>
        <taxon>Alphaproteobacteria</taxon>
        <taxon>Sphingomonadales</taxon>
        <taxon>Erythrobacteraceae</taxon>
        <taxon>Tsuneonella</taxon>
    </lineage>
</organism>
<reference evidence="1 2" key="1">
    <citation type="submission" date="2018-09" db="EMBL/GenBank/DDBJ databases">
        <title>Altererythrobacter sp.Ery1 and Ery12, the genome sequencing of novel strains in genus Alterythrobacter.</title>
        <authorList>
            <person name="Cheng H."/>
            <person name="Wu Y.-H."/>
            <person name="Fang C."/>
            <person name="Xu X.-W."/>
        </authorList>
    </citation>
    <scope>NUCLEOTIDE SEQUENCE [LARGE SCALE GENOMIC DNA]</scope>
    <source>
        <strain evidence="1 2">Ery12</strain>
    </source>
</reference>